<name>A0AAW1N103_POPJA</name>
<dbReference type="Proteomes" id="UP001458880">
    <property type="component" value="Unassembled WGS sequence"/>
</dbReference>
<sequence length="130" mass="14634">MTLWEFRVEVAETLCLMGSVLFDVTVINAWILYKRAWELKGTSSTMTLWEFRVEVAETLCLMGSERAWELKGTSSTMTLWEFRVEVAETLCLMGSVTEKKRGRPSSSQVEDGMNAKGPCNSCASKKCPYG</sequence>
<evidence type="ECO:0000313" key="4">
    <source>
        <dbReference type="Proteomes" id="UP001458880"/>
    </source>
</evidence>
<comment type="caution">
    <text evidence="3">The sequence shown here is derived from an EMBL/GenBank/DDBJ whole genome shotgun (WGS) entry which is preliminary data.</text>
</comment>
<evidence type="ECO:0000313" key="3">
    <source>
        <dbReference type="EMBL" id="KAK9751587.1"/>
    </source>
</evidence>
<protein>
    <submittedName>
        <fullName evidence="3">Uncharacterized protein</fullName>
    </submittedName>
</protein>
<keyword evidence="2" id="KW-0472">Membrane</keyword>
<dbReference type="PANTHER" id="PTHR47272">
    <property type="entry name" value="DDE_TNP_1_7 DOMAIN-CONTAINING PROTEIN"/>
    <property type="match status" value="1"/>
</dbReference>
<feature type="region of interest" description="Disordered" evidence="1">
    <location>
        <begin position="98"/>
        <end position="130"/>
    </location>
</feature>
<accession>A0AAW1N103</accession>
<evidence type="ECO:0000256" key="1">
    <source>
        <dbReference type="SAM" id="MobiDB-lite"/>
    </source>
</evidence>
<dbReference type="PANTHER" id="PTHR47272:SF1">
    <property type="entry name" value="PIGGYBAC TRANSPOSABLE ELEMENT-DERIVED PROTEIN 3-LIKE"/>
    <property type="match status" value="1"/>
</dbReference>
<organism evidence="3 4">
    <name type="scientific">Popillia japonica</name>
    <name type="common">Japanese beetle</name>
    <dbReference type="NCBI Taxonomy" id="7064"/>
    <lineage>
        <taxon>Eukaryota</taxon>
        <taxon>Metazoa</taxon>
        <taxon>Ecdysozoa</taxon>
        <taxon>Arthropoda</taxon>
        <taxon>Hexapoda</taxon>
        <taxon>Insecta</taxon>
        <taxon>Pterygota</taxon>
        <taxon>Neoptera</taxon>
        <taxon>Endopterygota</taxon>
        <taxon>Coleoptera</taxon>
        <taxon>Polyphaga</taxon>
        <taxon>Scarabaeiformia</taxon>
        <taxon>Scarabaeidae</taxon>
        <taxon>Rutelinae</taxon>
        <taxon>Popillia</taxon>
    </lineage>
</organism>
<keyword evidence="2" id="KW-0812">Transmembrane</keyword>
<proteinExistence type="predicted"/>
<evidence type="ECO:0000256" key="2">
    <source>
        <dbReference type="SAM" id="Phobius"/>
    </source>
</evidence>
<keyword evidence="2" id="KW-1133">Transmembrane helix</keyword>
<dbReference type="AlphaFoldDB" id="A0AAW1N103"/>
<reference evidence="3 4" key="1">
    <citation type="journal article" date="2024" name="BMC Genomics">
        <title>De novo assembly and annotation of Popillia japonica's genome with initial clues to its potential as an invasive pest.</title>
        <authorList>
            <person name="Cucini C."/>
            <person name="Boschi S."/>
            <person name="Funari R."/>
            <person name="Cardaioli E."/>
            <person name="Iannotti N."/>
            <person name="Marturano G."/>
            <person name="Paoli F."/>
            <person name="Bruttini M."/>
            <person name="Carapelli A."/>
            <person name="Frati F."/>
            <person name="Nardi F."/>
        </authorList>
    </citation>
    <scope>NUCLEOTIDE SEQUENCE [LARGE SCALE GENOMIC DNA]</scope>
    <source>
        <strain evidence="3">DMR45628</strain>
    </source>
</reference>
<keyword evidence="4" id="KW-1185">Reference proteome</keyword>
<feature type="transmembrane region" description="Helical" evidence="2">
    <location>
        <begin position="16"/>
        <end position="33"/>
    </location>
</feature>
<gene>
    <name evidence="3" type="ORF">QE152_g4985</name>
</gene>
<dbReference type="EMBL" id="JASPKY010000027">
    <property type="protein sequence ID" value="KAK9751587.1"/>
    <property type="molecule type" value="Genomic_DNA"/>
</dbReference>